<dbReference type="AlphaFoldDB" id="A0A484B601"/>
<gene>
    <name evidence="3" type="ORF">AWZ03_009367</name>
</gene>
<dbReference type="OMA" id="RRFMHMA"/>
<feature type="region of interest" description="Disordered" evidence="1">
    <location>
        <begin position="190"/>
        <end position="267"/>
    </location>
</feature>
<feature type="transmembrane region" description="Helical" evidence="2">
    <location>
        <begin position="34"/>
        <end position="54"/>
    </location>
</feature>
<organism evidence="3 4">
    <name type="scientific">Drosophila navojoa</name>
    <name type="common">Fruit fly</name>
    <dbReference type="NCBI Taxonomy" id="7232"/>
    <lineage>
        <taxon>Eukaryota</taxon>
        <taxon>Metazoa</taxon>
        <taxon>Ecdysozoa</taxon>
        <taxon>Arthropoda</taxon>
        <taxon>Hexapoda</taxon>
        <taxon>Insecta</taxon>
        <taxon>Pterygota</taxon>
        <taxon>Neoptera</taxon>
        <taxon>Endopterygota</taxon>
        <taxon>Diptera</taxon>
        <taxon>Brachycera</taxon>
        <taxon>Muscomorpha</taxon>
        <taxon>Ephydroidea</taxon>
        <taxon>Drosophilidae</taxon>
        <taxon>Drosophila</taxon>
    </lineage>
</organism>
<dbReference type="EMBL" id="LSRL02000114">
    <property type="protein sequence ID" value="TDG44193.1"/>
    <property type="molecule type" value="Genomic_DNA"/>
</dbReference>
<feature type="compositionally biased region" description="Acidic residues" evidence="1">
    <location>
        <begin position="194"/>
        <end position="203"/>
    </location>
</feature>
<sequence length="267" mass="30634">MEALSVFIVGLLQLLGYSYFMSQPEDQCSPAPCLGSWLFLLATLCFLWDLSIYPRRFMHMAWQCQLLVEIVAGLFLAEIAMLRIWCGLEQIIYWLTEQLIHALRIDDCRHGLHQYCLHGLTTVTVSGAIVWFVIRATDVPYYLKCYVHKIKRDGQHVIRILGCIGRMNSCERRRTLRVCRRALFSRYGETTSSEGEEDGDGDGVEYGNGGADEIGDGIEDEDELDDVDGIWDMEEDEFDNEYTDEDGIEYDDEYGERSEAGDEDEDE</sequence>
<reference evidence="3 4" key="1">
    <citation type="journal article" date="2019" name="J. Hered.">
        <title>An Improved Genome Assembly for Drosophila navojoa, the Basal Species in the mojavensis Cluster.</title>
        <authorList>
            <person name="Vanderlinde T."/>
            <person name="Dupim E.G."/>
            <person name="Nazario-Yepiz N.O."/>
            <person name="Carvalho A.B."/>
        </authorList>
    </citation>
    <scope>NUCLEOTIDE SEQUENCE [LARGE SCALE GENOMIC DNA]</scope>
    <source>
        <strain evidence="3">Navoj_Jal97</strain>
        <tissue evidence="3">Whole organism</tissue>
    </source>
</reference>
<keyword evidence="2" id="KW-0812">Transmembrane</keyword>
<keyword evidence="2" id="KW-1133">Transmembrane helix</keyword>
<comment type="caution">
    <text evidence="3">The sequence shown here is derived from an EMBL/GenBank/DDBJ whole genome shotgun (WGS) entry which is preliminary data.</text>
</comment>
<feature type="transmembrane region" description="Helical" evidence="2">
    <location>
        <begin position="66"/>
        <end position="85"/>
    </location>
</feature>
<dbReference type="InterPro" id="IPR032145">
    <property type="entry name" value="DUF4818"/>
</dbReference>
<feature type="compositionally biased region" description="Acidic residues" evidence="1">
    <location>
        <begin position="213"/>
        <end position="254"/>
    </location>
</feature>
<accession>A0A484B601</accession>
<evidence type="ECO:0000313" key="3">
    <source>
        <dbReference type="EMBL" id="TDG44193.1"/>
    </source>
</evidence>
<evidence type="ECO:0000256" key="2">
    <source>
        <dbReference type="SAM" id="Phobius"/>
    </source>
</evidence>
<evidence type="ECO:0000256" key="1">
    <source>
        <dbReference type="SAM" id="MobiDB-lite"/>
    </source>
</evidence>
<protein>
    <submittedName>
        <fullName evidence="3">Uncharacterized protein</fullName>
    </submittedName>
</protein>
<evidence type="ECO:0000313" key="4">
    <source>
        <dbReference type="Proteomes" id="UP000295192"/>
    </source>
</evidence>
<dbReference type="OrthoDB" id="7964216at2759"/>
<proteinExistence type="predicted"/>
<dbReference type="Pfam" id="PF16089">
    <property type="entry name" value="DUF4818"/>
    <property type="match status" value="1"/>
</dbReference>
<dbReference type="Proteomes" id="UP000295192">
    <property type="component" value="Unassembled WGS sequence"/>
</dbReference>
<keyword evidence="2" id="KW-0472">Membrane</keyword>
<name>A0A484B601_DRONA</name>
<keyword evidence="4" id="KW-1185">Reference proteome</keyword>